<evidence type="ECO:0000256" key="11">
    <source>
        <dbReference type="SAM" id="Phobius"/>
    </source>
</evidence>
<dbReference type="AlphaFoldDB" id="A0A212F1W3"/>
<evidence type="ECO:0000256" key="7">
    <source>
        <dbReference type="ARBA" id="ARBA00022832"/>
    </source>
</evidence>
<accession>A0A212F1W3</accession>
<protein>
    <submittedName>
        <fullName evidence="14">Acyl-CoA oxidase</fullName>
    </submittedName>
</protein>
<dbReference type="STRING" id="278856.A0A212F1W3"/>
<comment type="similarity">
    <text evidence="4">Belongs to the acyl-CoA oxidase family.</text>
</comment>
<keyword evidence="10" id="KW-0576">Peroxisome</keyword>
<evidence type="ECO:0000256" key="2">
    <source>
        <dbReference type="ARBA" id="ARBA00004275"/>
    </source>
</evidence>
<comment type="cofactor">
    <cofactor evidence="1">
        <name>FAD</name>
        <dbReference type="ChEBI" id="CHEBI:57692"/>
    </cofactor>
</comment>
<evidence type="ECO:0000313" key="15">
    <source>
        <dbReference type="Proteomes" id="UP000007151"/>
    </source>
</evidence>
<evidence type="ECO:0000256" key="4">
    <source>
        <dbReference type="ARBA" id="ARBA00006288"/>
    </source>
</evidence>
<keyword evidence="6" id="KW-0274">FAD</keyword>
<dbReference type="GO" id="GO:0003997">
    <property type="term" value="F:acyl-CoA oxidase activity"/>
    <property type="evidence" value="ECO:0007669"/>
    <property type="project" value="InterPro"/>
</dbReference>
<comment type="pathway">
    <text evidence="3">Lipid metabolism; peroxisomal fatty acid beta-oxidation.</text>
</comment>
<evidence type="ECO:0000259" key="13">
    <source>
        <dbReference type="Pfam" id="PF01756"/>
    </source>
</evidence>
<dbReference type="SUPFAM" id="SSF47203">
    <property type="entry name" value="Acyl-CoA dehydrogenase C-terminal domain-like"/>
    <property type="match status" value="2"/>
</dbReference>
<dbReference type="GO" id="GO:0055088">
    <property type="term" value="P:lipid homeostasis"/>
    <property type="evidence" value="ECO:0007669"/>
    <property type="project" value="TreeGrafter"/>
</dbReference>
<evidence type="ECO:0000256" key="1">
    <source>
        <dbReference type="ARBA" id="ARBA00001974"/>
    </source>
</evidence>
<sequence length="591" mass="67897">MFKMFKFNYYVVLVLLFTKSNNGKEMTDIEALASLPTRCTYEYAYEMYGAHCAGLRLSKIPSLRGGIEILDFSDNKLQELHADTLSSYTSIKYLYLAENQIYSIDKDAFTYLTYLQTLDLSKNVILELSDSIFQLPSLRKLYLNGNPLLHLSLNGMEITKPIKAPLELLDLSDCKIKTLPDFGVLPQLLLYNISHNPLISFDPSPFSSMCKLAKVDVTESLDKIKVCDMKLTIMWFQEKRVYFQLGDYTRLNSREYENCRKMELPESLNISYHNCRMAYTEIQSIQTSRKTWLTIGGGLAGFLVGFVLLLYIMHRHNVAQTKKTTKEVKKVPPTENSTATEVLLNDVAYVPYLRTYEGDYTILLLQTARFLVKAWEQAEAGKTVTPTVSYISRSIKGEKFSWQSTDEGIIKSFQAVSAGKIALCVKSIRDRMKSGLDYEDAWLLTTVQLVDAAEAHCRSVILETYWNEVRRLTKSSSDSVKIVMHQLVTLYLTYWTLQRTGDLLRYSSISEKDIDFMQRQYEELLQQIRPNAVALVDAFDLRDEILHSSLGAYDGRVYERLMEQAENNPMNVEPVNQSFYKYIKPLLQGKL</sequence>
<dbReference type="EMBL" id="AGBW02010786">
    <property type="protein sequence ID" value="OWR47716.1"/>
    <property type="molecule type" value="Genomic_DNA"/>
</dbReference>
<dbReference type="Pfam" id="PF01756">
    <property type="entry name" value="ACOX"/>
    <property type="match status" value="1"/>
</dbReference>
<keyword evidence="5" id="KW-0285">Flavoprotein</keyword>
<dbReference type="InterPro" id="IPR036250">
    <property type="entry name" value="AcylCo_DH-like_C"/>
</dbReference>
<dbReference type="PANTHER" id="PTHR10909:SF250">
    <property type="entry name" value="PEROXISOMAL ACYL-COENZYME A OXIDASE 1"/>
    <property type="match status" value="1"/>
</dbReference>
<dbReference type="PANTHER" id="PTHR10909">
    <property type="entry name" value="ELECTRON TRANSPORT OXIDOREDUCTASE"/>
    <property type="match status" value="1"/>
</dbReference>
<feature type="signal peptide" evidence="12">
    <location>
        <begin position="1"/>
        <end position="23"/>
    </location>
</feature>
<dbReference type="InParanoid" id="A0A212F1W3"/>
<name>A0A212F1W3_DANPL</name>
<gene>
    <name evidence="14" type="ORF">KGM_215792</name>
</gene>
<keyword evidence="12" id="KW-0732">Signal</keyword>
<dbReference type="InterPro" id="IPR012258">
    <property type="entry name" value="Acyl-CoA_oxidase"/>
</dbReference>
<comment type="subcellular location">
    <subcellularLocation>
        <location evidence="2">Peroxisome</location>
    </subcellularLocation>
</comment>
<keyword evidence="11" id="KW-0472">Membrane</keyword>
<dbReference type="Proteomes" id="UP000007151">
    <property type="component" value="Unassembled WGS sequence"/>
</dbReference>
<dbReference type="Gene3D" id="1.20.140.10">
    <property type="entry name" value="Butyryl-CoA Dehydrogenase, subunit A, domain 3"/>
    <property type="match status" value="1"/>
</dbReference>
<comment type="caution">
    <text evidence="14">The sequence shown here is derived from an EMBL/GenBank/DDBJ whole genome shotgun (WGS) entry which is preliminary data.</text>
</comment>
<keyword evidence="15" id="KW-1185">Reference proteome</keyword>
<dbReference type="SUPFAM" id="SSF52058">
    <property type="entry name" value="L domain-like"/>
    <property type="match status" value="1"/>
</dbReference>
<dbReference type="InterPro" id="IPR001611">
    <property type="entry name" value="Leu-rich_rpt"/>
</dbReference>
<dbReference type="FunFam" id="1.20.140.10:FF:000013">
    <property type="entry name" value="Acyl-coenzyme A oxidase"/>
    <property type="match status" value="1"/>
</dbReference>
<keyword evidence="11" id="KW-1133">Transmembrane helix</keyword>
<evidence type="ECO:0000256" key="9">
    <source>
        <dbReference type="ARBA" id="ARBA00023098"/>
    </source>
</evidence>
<evidence type="ECO:0000313" key="14">
    <source>
        <dbReference type="EMBL" id="OWR47716.1"/>
    </source>
</evidence>
<dbReference type="eggNOG" id="KOG0619">
    <property type="taxonomic scope" value="Eukaryota"/>
</dbReference>
<feature type="chain" id="PRO_5013324345" evidence="12">
    <location>
        <begin position="24"/>
        <end position="591"/>
    </location>
</feature>
<dbReference type="Pfam" id="PF13855">
    <property type="entry name" value="LRR_8"/>
    <property type="match status" value="1"/>
</dbReference>
<dbReference type="GO" id="GO:0033540">
    <property type="term" value="P:fatty acid beta-oxidation using acyl-CoA oxidase"/>
    <property type="evidence" value="ECO:0007669"/>
    <property type="project" value="TreeGrafter"/>
</dbReference>
<keyword evidence="11" id="KW-0812">Transmembrane</keyword>
<dbReference type="PROSITE" id="PS51450">
    <property type="entry name" value="LRR"/>
    <property type="match status" value="2"/>
</dbReference>
<feature type="domain" description="Acyl-CoA oxidase C-terminal" evidence="13">
    <location>
        <begin position="407"/>
        <end position="588"/>
    </location>
</feature>
<dbReference type="KEGG" id="dpl:KGM_215792"/>
<proteinExistence type="inferred from homology"/>
<keyword evidence="9" id="KW-0443">Lipid metabolism</keyword>
<keyword evidence="7" id="KW-0276">Fatty acid metabolism</keyword>
<feature type="transmembrane region" description="Helical" evidence="11">
    <location>
        <begin position="292"/>
        <end position="313"/>
    </location>
</feature>
<evidence type="ECO:0000256" key="5">
    <source>
        <dbReference type="ARBA" id="ARBA00022630"/>
    </source>
</evidence>
<evidence type="ECO:0000256" key="10">
    <source>
        <dbReference type="ARBA" id="ARBA00023140"/>
    </source>
</evidence>
<reference evidence="14 15" key="1">
    <citation type="journal article" date="2011" name="Cell">
        <title>The monarch butterfly genome yields insights into long-distance migration.</title>
        <authorList>
            <person name="Zhan S."/>
            <person name="Merlin C."/>
            <person name="Boore J.L."/>
            <person name="Reppert S.M."/>
        </authorList>
    </citation>
    <scope>NUCLEOTIDE SEQUENCE [LARGE SCALE GENOMIC DNA]</scope>
    <source>
        <strain evidence="14">F-2</strain>
    </source>
</reference>
<evidence type="ECO:0000256" key="12">
    <source>
        <dbReference type="SAM" id="SignalP"/>
    </source>
</evidence>
<keyword evidence="8" id="KW-0560">Oxidoreductase</keyword>
<evidence type="ECO:0000256" key="8">
    <source>
        <dbReference type="ARBA" id="ARBA00023002"/>
    </source>
</evidence>
<evidence type="ECO:0000256" key="3">
    <source>
        <dbReference type="ARBA" id="ARBA00004846"/>
    </source>
</evidence>
<organism evidence="14 15">
    <name type="scientific">Danaus plexippus plexippus</name>
    <dbReference type="NCBI Taxonomy" id="278856"/>
    <lineage>
        <taxon>Eukaryota</taxon>
        <taxon>Metazoa</taxon>
        <taxon>Ecdysozoa</taxon>
        <taxon>Arthropoda</taxon>
        <taxon>Hexapoda</taxon>
        <taxon>Insecta</taxon>
        <taxon>Pterygota</taxon>
        <taxon>Neoptera</taxon>
        <taxon>Endopterygota</taxon>
        <taxon>Lepidoptera</taxon>
        <taxon>Glossata</taxon>
        <taxon>Ditrysia</taxon>
        <taxon>Papilionoidea</taxon>
        <taxon>Nymphalidae</taxon>
        <taxon>Danainae</taxon>
        <taxon>Danaini</taxon>
        <taxon>Danaina</taxon>
        <taxon>Danaus</taxon>
        <taxon>Danaus</taxon>
    </lineage>
</organism>
<dbReference type="GO" id="GO:0071949">
    <property type="term" value="F:FAD binding"/>
    <property type="evidence" value="ECO:0007669"/>
    <property type="project" value="InterPro"/>
</dbReference>
<dbReference type="Gene3D" id="3.80.10.10">
    <property type="entry name" value="Ribonuclease Inhibitor"/>
    <property type="match status" value="2"/>
</dbReference>
<dbReference type="GO" id="GO:0005777">
    <property type="term" value="C:peroxisome"/>
    <property type="evidence" value="ECO:0007669"/>
    <property type="project" value="UniProtKB-SubCell"/>
</dbReference>
<dbReference type="InterPro" id="IPR002655">
    <property type="entry name" value="Acyl-CoA_oxidase_C"/>
</dbReference>
<dbReference type="GO" id="GO:0005504">
    <property type="term" value="F:fatty acid binding"/>
    <property type="evidence" value="ECO:0007669"/>
    <property type="project" value="TreeGrafter"/>
</dbReference>
<evidence type="ECO:0000256" key="6">
    <source>
        <dbReference type="ARBA" id="ARBA00022827"/>
    </source>
</evidence>
<dbReference type="InterPro" id="IPR032675">
    <property type="entry name" value="LRR_dom_sf"/>
</dbReference>